<dbReference type="SUPFAM" id="SSF53335">
    <property type="entry name" value="S-adenosyl-L-methionine-dependent methyltransferases"/>
    <property type="match status" value="1"/>
</dbReference>
<keyword evidence="1" id="KW-0808">Transferase</keyword>
<gene>
    <name evidence="1" type="ORF">IRI77_24850</name>
</gene>
<keyword evidence="2" id="KW-1185">Reference proteome</keyword>
<dbReference type="RefSeq" id="WP_194447693.1">
    <property type="nucleotide sequence ID" value="NZ_CP063849.1"/>
</dbReference>
<name>A0A7S7NMT1_PALFE</name>
<dbReference type="Gene3D" id="3.40.50.150">
    <property type="entry name" value="Vaccinia Virus protein VP39"/>
    <property type="match status" value="1"/>
</dbReference>
<dbReference type="EMBL" id="CP063849">
    <property type="protein sequence ID" value="QOY86024.1"/>
    <property type="molecule type" value="Genomic_DNA"/>
</dbReference>
<dbReference type="AlphaFoldDB" id="A0A7S7NMT1"/>
<dbReference type="InterPro" id="IPR029063">
    <property type="entry name" value="SAM-dependent_MTases_sf"/>
</dbReference>
<reference evidence="1 2" key="1">
    <citation type="submission" date="2020-10" db="EMBL/GenBank/DDBJ databases">
        <title>Complete genome sequence of Paludibaculum fermentans P105T, a facultatively anaerobic acidobacterium capable of dissimilatory Fe(III) reduction.</title>
        <authorList>
            <person name="Dedysh S.N."/>
            <person name="Beletsky A.V."/>
            <person name="Kulichevskaya I.S."/>
            <person name="Mardanov A.V."/>
            <person name="Ravin N.V."/>
        </authorList>
    </citation>
    <scope>NUCLEOTIDE SEQUENCE [LARGE SCALE GENOMIC DNA]</scope>
    <source>
        <strain evidence="1 2">P105</strain>
    </source>
</reference>
<protein>
    <submittedName>
        <fullName evidence="1">Class I SAM-dependent methyltransferase</fullName>
    </submittedName>
</protein>
<evidence type="ECO:0000313" key="2">
    <source>
        <dbReference type="Proteomes" id="UP000593892"/>
    </source>
</evidence>
<proteinExistence type="predicted"/>
<dbReference type="Proteomes" id="UP000593892">
    <property type="component" value="Chromosome"/>
</dbReference>
<dbReference type="KEGG" id="pfer:IRI77_24850"/>
<evidence type="ECO:0000313" key="1">
    <source>
        <dbReference type="EMBL" id="QOY86024.1"/>
    </source>
</evidence>
<keyword evidence="1" id="KW-0489">Methyltransferase</keyword>
<sequence length="229" mass="25575">MKVRPPVTAAVRFREKAAELKELPLDQVFTTIHDTNLWGAEESVSGLGSEDSATLRLRTELPKLLAELRAGTFLDIPCGDFGWLSKADLPVQRYIGADLVETLVQANRTKFAGQPGREFYKLDLCSDPLPQVDVVFCRDCLVHLSLANIRHAIDNLKRSGSTWLLTTTFLECERNEDIQNGDWRMLNFEVAPFHWPAPARFLVEGCTEAGGGYEDKALGLWKLADLQSA</sequence>
<organism evidence="1 2">
    <name type="scientific">Paludibaculum fermentans</name>
    <dbReference type="NCBI Taxonomy" id="1473598"/>
    <lineage>
        <taxon>Bacteria</taxon>
        <taxon>Pseudomonadati</taxon>
        <taxon>Acidobacteriota</taxon>
        <taxon>Terriglobia</taxon>
        <taxon>Bryobacterales</taxon>
        <taxon>Bryobacteraceae</taxon>
        <taxon>Paludibaculum</taxon>
    </lineage>
</organism>
<accession>A0A7S7NMT1</accession>
<dbReference type="GO" id="GO:0008168">
    <property type="term" value="F:methyltransferase activity"/>
    <property type="evidence" value="ECO:0007669"/>
    <property type="project" value="UniProtKB-KW"/>
</dbReference>
<dbReference type="GO" id="GO:0032259">
    <property type="term" value="P:methylation"/>
    <property type="evidence" value="ECO:0007669"/>
    <property type="project" value="UniProtKB-KW"/>
</dbReference>